<evidence type="ECO:0000313" key="3">
    <source>
        <dbReference type="Proteomes" id="UP000437575"/>
    </source>
</evidence>
<feature type="non-terminal residue" evidence="2">
    <location>
        <position position="1"/>
    </location>
</feature>
<proteinExistence type="predicted"/>
<organism evidence="2 3">
    <name type="scientific">Ligilactobacillus salivarius</name>
    <dbReference type="NCBI Taxonomy" id="1624"/>
    <lineage>
        <taxon>Bacteria</taxon>
        <taxon>Bacillati</taxon>
        <taxon>Bacillota</taxon>
        <taxon>Bacilli</taxon>
        <taxon>Lactobacillales</taxon>
        <taxon>Lactobacillaceae</taxon>
        <taxon>Ligilactobacillus</taxon>
    </lineage>
</organism>
<evidence type="ECO:0000313" key="2">
    <source>
        <dbReference type="EMBL" id="MSE06954.1"/>
    </source>
</evidence>
<dbReference type="Proteomes" id="UP000437575">
    <property type="component" value="Unassembled WGS sequence"/>
</dbReference>
<feature type="region of interest" description="Disordered" evidence="1">
    <location>
        <begin position="17"/>
        <end position="36"/>
    </location>
</feature>
<evidence type="ECO:0000256" key="1">
    <source>
        <dbReference type="SAM" id="MobiDB-lite"/>
    </source>
</evidence>
<comment type="caution">
    <text evidence="2">The sequence shown here is derived from an EMBL/GenBank/DDBJ whole genome shotgun (WGS) entry which is preliminary data.</text>
</comment>
<reference evidence="2 3" key="1">
    <citation type="submission" date="2019-11" db="EMBL/GenBank/DDBJ databases">
        <title>Draft Genome Sequence of Plant Growth-Promoting Rhizosphere-Associated Bacteria.</title>
        <authorList>
            <person name="Vasilyev I.Y."/>
            <person name="Radchenko V."/>
            <person name="Ilnitskaya E.V."/>
        </authorList>
    </citation>
    <scope>NUCLEOTIDE SEQUENCE [LARGE SCALE GENOMIC DNA]</scope>
    <source>
        <strain evidence="2 3">VRA_1sq_f</strain>
    </source>
</reference>
<sequence>TNGDEINVDGGIGIMMQDMIPKPGGRRQYAIDHHKK</sequence>
<dbReference type="EMBL" id="WKKZ01001568">
    <property type="protein sequence ID" value="MSE06954.1"/>
    <property type="molecule type" value="Genomic_DNA"/>
</dbReference>
<dbReference type="AlphaFoldDB" id="A0A6A8LTC9"/>
<accession>A0A6A8LTC9</accession>
<protein>
    <submittedName>
        <fullName evidence="2">2-deoxy-D-gluconate 3-dehydrogenase</fullName>
    </submittedName>
</protein>
<name>A0A6A8LTC9_9LACO</name>
<gene>
    <name evidence="2" type="ORF">GKC34_14885</name>
</gene>